<keyword evidence="2" id="KW-0472">Membrane</keyword>
<dbReference type="InterPro" id="IPR050834">
    <property type="entry name" value="Glycosyltransf_2"/>
</dbReference>
<evidence type="ECO:0000313" key="4">
    <source>
        <dbReference type="EMBL" id="NYD85212.1"/>
    </source>
</evidence>
<feature type="transmembrane region" description="Helical" evidence="2">
    <location>
        <begin position="300"/>
        <end position="321"/>
    </location>
</feature>
<dbReference type="EMBL" id="BONN01000013">
    <property type="protein sequence ID" value="GIG34188.1"/>
    <property type="molecule type" value="Genomic_DNA"/>
</dbReference>
<feature type="region of interest" description="Disordered" evidence="1">
    <location>
        <begin position="168"/>
        <end position="189"/>
    </location>
</feature>
<dbReference type="Pfam" id="PF13641">
    <property type="entry name" value="Glyco_tranf_2_3"/>
    <property type="match status" value="1"/>
</dbReference>
<evidence type="ECO:0000313" key="5">
    <source>
        <dbReference type="Proteomes" id="UP000577956"/>
    </source>
</evidence>
<feature type="transmembrane region" description="Helical" evidence="2">
    <location>
        <begin position="532"/>
        <end position="550"/>
    </location>
</feature>
<keyword evidence="6" id="KW-1185">Reference proteome</keyword>
<feature type="transmembrane region" description="Helical" evidence="2">
    <location>
        <begin position="819"/>
        <end position="838"/>
    </location>
</feature>
<evidence type="ECO:0000313" key="6">
    <source>
        <dbReference type="Proteomes" id="UP000618382"/>
    </source>
</evidence>
<feature type="region of interest" description="Disordered" evidence="1">
    <location>
        <begin position="595"/>
        <end position="633"/>
    </location>
</feature>
<evidence type="ECO:0000313" key="3">
    <source>
        <dbReference type="EMBL" id="GIG34188.1"/>
    </source>
</evidence>
<accession>A0A7Y9FDZ7</accession>
<feature type="transmembrane region" description="Helical" evidence="2">
    <location>
        <begin position="858"/>
        <end position="877"/>
    </location>
</feature>
<keyword evidence="2" id="KW-1133">Transmembrane helix</keyword>
<feature type="transmembrane region" description="Helical" evidence="2">
    <location>
        <begin position="420"/>
        <end position="440"/>
    </location>
</feature>
<keyword evidence="4" id="KW-0808">Transferase</keyword>
<keyword evidence="2" id="KW-0812">Transmembrane</keyword>
<feature type="transmembrane region" description="Helical" evidence="2">
    <location>
        <begin position="557"/>
        <end position="576"/>
    </location>
</feature>
<proteinExistence type="predicted"/>
<feature type="transmembrane region" description="Helical" evidence="2">
    <location>
        <begin position="789"/>
        <end position="807"/>
    </location>
</feature>
<reference evidence="4 5" key="1">
    <citation type="submission" date="2020-07" db="EMBL/GenBank/DDBJ databases">
        <title>Sequencing the genomes of 1000 actinobacteria strains.</title>
        <authorList>
            <person name="Klenk H.-P."/>
        </authorList>
    </citation>
    <scope>NUCLEOTIDE SEQUENCE [LARGE SCALE GENOMIC DNA]</scope>
    <source>
        <strain evidence="4 5">DSM 24482</strain>
    </source>
</reference>
<dbReference type="Proteomes" id="UP000577956">
    <property type="component" value="Unassembled WGS sequence"/>
</dbReference>
<feature type="transmembrane region" description="Helical" evidence="2">
    <location>
        <begin position="1135"/>
        <end position="1153"/>
    </location>
</feature>
<dbReference type="GO" id="GO:0016740">
    <property type="term" value="F:transferase activity"/>
    <property type="evidence" value="ECO:0007669"/>
    <property type="project" value="UniProtKB-KW"/>
</dbReference>
<feature type="transmembrane region" description="Helical" evidence="2">
    <location>
        <begin position="691"/>
        <end position="710"/>
    </location>
</feature>
<evidence type="ECO:0000256" key="1">
    <source>
        <dbReference type="SAM" id="MobiDB-lite"/>
    </source>
</evidence>
<dbReference type="SUPFAM" id="SSF53448">
    <property type="entry name" value="Nucleotide-diphospho-sugar transferases"/>
    <property type="match status" value="1"/>
</dbReference>
<feature type="transmembrane region" description="Helical" evidence="2">
    <location>
        <begin position="485"/>
        <end position="512"/>
    </location>
</feature>
<comment type="caution">
    <text evidence="4">The sequence shown here is derived from an EMBL/GenBank/DDBJ whole genome shotgun (WGS) entry which is preliminary data.</text>
</comment>
<sequence length="1161" mass="118038">MTDTLSPVDLPTTASVPVTTPVTAVVVTRGRTGYLATTLRALAAQVRRPTRVLVVDVGASDGRAVGPVLDAAFAQLSAPVPRLTSVGVPRAASFGEAVTAGLDVLERTLGGAPSPWLWLLHDDSAPAPDALAHLVRTVGHAPSVAVAGCKQRTWTSPERLLEVGLRTTRSGRRTTDVEPGELDQGQHDGRSDVLGVGLAGALVRRDVWDALGGTDPALGPFGDGLDLSRRARLAGHRVVVVPAAVVRHAQAAYHGLRSPRGDGGDLAAREVDLDGDGEPDGADPTRSFLARRTSLLHQRLVHAAPALLPLVVLLVPTVAVVRALGQVAAKRPGLAVAELRAALTVLLRPGVVVRARGRARATRVLARRTLHPLQATWRDVWVQARDRRLARLEARRVVRAPSELELRELAALATRRRATLGLVLTVLVVVTVVALGRLLGPVLAGGALTGPALARATTPLADVWAAATSGWVAAGLGDRGPADPLALLLVPLAALGDGGAGTALGLLVLAAVPLAGYAAWTASGAATRSTVLRAWAAVAWAAAPALLLAVGQTRVGAVLVHVALPWVALGLARAVGVQRVDRVLSGVATAVRAETRAAEDDGRTAAGTRATDVTPARGTPAVPHPRTAAPAEQDADDRFVGAAPPTGSVAAAAGAALALAVVLAGAPALLPAVLTVVLAVAATAPRGRRRVLLVPVPSLVLLAPFLGEVARRGTDGLALLVADPGAPALAAPAAGWQRVLGLPADATGLVPQLPGTAALVVVAAPGAVLVLLAVLALLRGTPVSRAVRVCWWAAAAGLATAAVVAAVPAVRTAEGTGPAWTGGALSFAGLGLLAAGLLGADRLRERLAARTFGWRQPAAVLAAALATLVVLAPLIGWTTGVRGAASPGVVSGPVVPAVGQQGAASAAASRVLALTVRTDGTLAWQLLRADGTQLVDQSAAVRTRQLVGDDAEDPATAEVHALVARLSTSTVPDAAAGLAALAVGDVLVPAATDPAADAGRTRLVAALDATPGLERVTHDAAGTLWRVAGSDGDVVTSWARTVPEDASDAAADDPALLAGDAVPVEADRRTVRTAVEDGDGRRVLVLAERSDDGWHAWLDGRPLAPTTVGWRQAFVLGADGGRLVVRHDAPGRTPWLGALGVTVVLTGLLAVPLRRRRGVRT</sequence>
<dbReference type="Proteomes" id="UP000618382">
    <property type="component" value="Unassembled WGS sequence"/>
</dbReference>
<feature type="transmembrane region" description="Helical" evidence="2">
    <location>
        <begin position="649"/>
        <end position="679"/>
    </location>
</feature>
<evidence type="ECO:0000256" key="2">
    <source>
        <dbReference type="SAM" id="Phobius"/>
    </source>
</evidence>
<feature type="transmembrane region" description="Helical" evidence="2">
    <location>
        <begin position="757"/>
        <end position="777"/>
    </location>
</feature>
<gene>
    <name evidence="4" type="ORF">BKA21_000761</name>
    <name evidence="3" type="ORF">Col01nite_33470</name>
</gene>
<dbReference type="Gene3D" id="3.90.550.10">
    <property type="entry name" value="Spore Coat Polysaccharide Biosynthesis Protein SpsA, Chain A"/>
    <property type="match status" value="1"/>
</dbReference>
<dbReference type="EMBL" id="JACCBK010000001">
    <property type="protein sequence ID" value="NYD85212.1"/>
    <property type="molecule type" value="Genomic_DNA"/>
</dbReference>
<name>A0A7Y9FDZ7_9CELL</name>
<protein>
    <submittedName>
        <fullName evidence="4">GT2 family glycosyltransferase</fullName>
    </submittedName>
</protein>
<reference evidence="3 6" key="2">
    <citation type="submission" date="2021-01" db="EMBL/GenBank/DDBJ databases">
        <title>Whole genome shotgun sequence of Cellulomonas oligotrophica NBRC 109435.</title>
        <authorList>
            <person name="Komaki H."/>
            <person name="Tamura T."/>
        </authorList>
    </citation>
    <scope>NUCLEOTIDE SEQUENCE [LARGE SCALE GENOMIC DNA]</scope>
    <source>
        <strain evidence="3 6">NBRC 109435</strain>
    </source>
</reference>
<dbReference type="PANTHER" id="PTHR43685">
    <property type="entry name" value="GLYCOSYLTRANSFERASE"/>
    <property type="match status" value="1"/>
</dbReference>
<organism evidence="4 5">
    <name type="scientific">Cellulomonas oligotrophica</name>
    <dbReference type="NCBI Taxonomy" id="931536"/>
    <lineage>
        <taxon>Bacteria</taxon>
        <taxon>Bacillati</taxon>
        <taxon>Actinomycetota</taxon>
        <taxon>Actinomycetes</taxon>
        <taxon>Micrococcales</taxon>
        <taxon>Cellulomonadaceae</taxon>
        <taxon>Cellulomonas</taxon>
    </lineage>
</organism>
<dbReference type="PANTHER" id="PTHR43685:SF3">
    <property type="entry name" value="SLR2126 PROTEIN"/>
    <property type="match status" value="1"/>
</dbReference>
<dbReference type="InterPro" id="IPR029044">
    <property type="entry name" value="Nucleotide-diphossugar_trans"/>
</dbReference>
<dbReference type="AlphaFoldDB" id="A0A7Y9FDZ7"/>
<dbReference type="RefSeq" id="WP_140458561.1">
    <property type="nucleotide sequence ID" value="NZ_BAABFI010000028.1"/>
</dbReference>